<evidence type="ECO:0000256" key="2">
    <source>
        <dbReference type="ARBA" id="ARBA00022723"/>
    </source>
</evidence>
<evidence type="ECO:0000256" key="5">
    <source>
        <dbReference type="ARBA" id="ARBA00022833"/>
    </source>
</evidence>
<dbReference type="GO" id="GO:0008081">
    <property type="term" value="F:phosphoric diester hydrolase activity"/>
    <property type="evidence" value="ECO:0007669"/>
    <property type="project" value="TreeGrafter"/>
</dbReference>
<accession>A0A3N0EB14</accession>
<evidence type="ECO:0000256" key="7">
    <source>
        <dbReference type="HAMAP-Rule" id="MF_00152"/>
    </source>
</evidence>
<dbReference type="SUPFAM" id="SSF51658">
    <property type="entry name" value="Xylose isomerase-like"/>
    <property type="match status" value="1"/>
</dbReference>
<feature type="binding site" evidence="7">
    <location>
        <position position="262"/>
    </location>
    <ligand>
        <name>Zn(2+)</name>
        <dbReference type="ChEBI" id="CHEBI:29105"/>
        <label>2</label>
    </ligand>
</feature>
<dbReference type="HAMAP" id="MF_00152">
    <property type="entry name" value="Nfo"/>
    <property type="match status" value="1"/>
</dbReference>
<comment type="cofactor">
    <cofactor evidence="7">
        <name>Zn(2+)</name>
        <dbReference type="ChEBI" id="CHEBI:29105"/>
    </cofactor>
    <text evidence="7">Binds 3 Zn(2+) ions.</text>
</comment>
<keyword evidence="7" id="KW-0540">Nuclease</keyword>
<dbReference type="PANTHER" id="PTHR21445:SF0">
    <property type="entry name" value="APURINIC-APYRIMIDINIC ENDONUCLEASE"/>
    <property type="match status" value="1"/>
</dbReference>
<evidence type="ECO:0000259" key="9">
    <source>
        <dbReference type="Pfam" id="PF01261"/>
    </source>
</evidence>
<dbReference type="InterPro" id="IPR018246">
    <property type="entry name" value="AP_endonuc_F2_Zn_BS"/>
</dbReference>
<feature type="binding site" evidence="7">
    <location>
        <position position="180"/>
    </location>
    <ligand>
        <name>Zn(2+)</name>
        <dbReference type="ChEBI" id="CHEBI:29105"/>
        <label>2</label>
    </ligand>
</feature>
<evidence type="ECO:0000313" key="10">
    <source>
        <dbReference type="EMBL" id="RNL84986.1"/>
    </source>
</evidence>
<keyword evidence="5 7" id="KW-0862">Zinc</keyword>
<feature type="domain" description="Xylose isomerase-like TIM barrel" evidence="9">
    <location>
        <begin position="24"/>
        <end position="279"/>
    </location>
</feature>
<organism evidence="10 11">
    <name type="scientific">Halostreptopolyspora alba</name>
    <dbReference type="NCBI Taxonomy" id="2487137"/>
    <lineage>
        <taxon>Bacteria</taxon>
        <taxon>Bacillati</taxon>
        <taxon>Actinomycetota</taxon>
        <taxon>Actinomycetes</taxon>
        <taxon>Streptosporangiales</taxon>
        <taxon>Nocardiopsidaceae</taxon>
        <taxon>Halostreptopolyspora</taxon>
    </lineage>
</organism>
<keyword evidence="11" id="KW-1185">Reference proteome</keyword>
<feature type="binding site" evidence="7">
    <location>
        <position position="109"/>
    </location>
    <ligand>
        <name>Zn(2+)</name>
        <dbReference type="ChEBI" id="CHEBI:29105"/>
        <label>1</label>
    </ligand>
</feature>
<keyword evidence="6 7" id="KW-0234">DNA repair</keyword>
<evidence type="ECO:0000256" key="1">
    <source>
        <dbReference type="ARBA" id="ARBA00005340"/>
    </source>
</evidence>
<dbReference type="PANTHER" id="PTHR21445">
    <property type="entry name" value="ENDONUCLEASE IV ENDODEOXYRIBONUCLEASE IV"/>
    <property type="match status" value="1"/>
</dbReference>
<sequence length="284" mass="30054">MNELPVSPIGAHVPVSGGLASRGLAYAAEIGAETLQVFVGNPRGWATSPGDPEEDARMRERDDLPVFIHTPYLINLGTPDEGAADRSLGSLRHCLRRGAEIGAEGVVVHTGSAVRGGRDQGLERMRARLLPLLEELDDEDPRVLLEPMAGKGQTLCATVDDLGGYLDALGWHEGAGVCLDTAHAFAAGHDISTREGMREMLDRFDEIVGAARLGLVHTNDSKAACGSNRDLHQNIGAGEIGAAPFGELFRHPASAGVPVTCETPGPSKPHAKDVRTLKELRDGT</sequence>
<dbReference type="GO" id="GO:0006284">
    <property type="term" value="P:base-excision repair"/>
    <property type="evidence" value="ECO:0007669"/>
    <property type="project" value="TreeGrafter"/>
</dbReference>
<evidence type="ECO:0000256" key="4">
    <source>
        <dbReference type="ARBA" id="ARBA00022801"/>
    </source>
</evidence>
<keyword evidence="2 7" id="KW-0479">Metal-binding</keyword>
<name>A0A3N0EB14_9ACTN</name>
<dbReference type="InterPro" id="IPR013022">
    <property type="entry name" value="Xyl_isomerase-like_TIM-brl"/>
</dbReference>
<gene>
    <name evidence="7" type="primary">nfo</name>
    <name evidence="10" type="ORF">EFW17_09830</name>
</gene>
<feature type="binding site" evidence="7">
    <location>
        <position position="230"/>
    </location>
    <ligand>
        <name>Zn(2+)</name>
        <dbReference type="ChEBI" id="CHEBI:29105"/>
        <label>3</label>
    </ligand>
</feature>
<comment type="similarity">
    <text evidence="1 7">Belongs to the AP endonuclease 2 family.</text>
</comment>
<dbReference type="EC" id="3.1.21.2" evidence="7"/>
<keyword evidence="3 7" id="KW-0227">DNA damage</keyword>
<dbReference type="PROSITE" id="PS00731">
    <property type="entry name" value="AP_NUCLEASE_F2_3"/>
    <property type="match status" value="1"/>
</dbReference>
<feature type="binding site" evidence="7">
    <location>
        <position position="232"/>
    </location>
    <ligand>
        <name>Zn(2+)</name>
        <dbReference type="ChEBI" id="CHEBI:29105"/>
        <label>3</label>
    </ligand>
</feature>
<proteinExistence type="inferred from homology"/>
<feature type="binding site" evidence="7">
    <location>
        <position position="146"/>
    </location>
    <ligand>
        <name>Zn(2+)</name>
        <dbReference type="ChEBI" id="CHEBI:29105"/>
        <label>2</label>
    </ligand>
</feature>
<dbReference type="GO" id="GO:0008270">
    <property type="term" value="F:zinc ion binding"/>
    <property type="evidence" value="ECO:0007669"/>
    <property type="project" value="UniProtKB-UniRule"/>
</dbReference>
<dbReference type="GO" id="GO:0003906">
    <property type="term" value="F:DNA-(apurinic or apyrimidinic site) endonuclease activity"/>
    <property type="evidence" value="ECO:0007669"/>
    <property type="project" value="TreeGrafter"/>
</dbReference>
<dbReference type="CDD" id="cd00019">
    <property type="entry name" value="AP2Ec"/>
    <property type="match status" value="1"/>
</dbReference>
<dbReference type="Pfam" id="PF01261">
    <property type="entry name" value="AP_endonuc_2"/>
    <property type="match status" value="1"/>
</dbReference>
<evidence type="ECO:0000313" key="11">
    <source>
        <dbReference type="Proteomes" id="UP000269198"/>
    </source>
</evidence>
<comment type="caution">
    <text evidence="10">The sequence shown here is derived from an EMBL/GenBank/DDBJ whole genome shotgun (WGS) entry which is preliminary data.</text>
</comment>
<feature type="binding site" evidence="7">
    <location>
        <position position="69"/>
    </location>
    <ligand>
        <name>Zn(2+)</name>
        <dbReference type="ChEBI" id="CHEBI:29105"/>
        <label>1</label>
    </ligand>
</feature>
<dbReference type="AlphaFoldDB" id="A0A3N0EB14"/>
<evidence type="ECO:0000256" key="3">
    <source>
        <dbReference type="ARBA" id="ARBA00022763"/>
    </source>
</evidence>
<comment type="function">
    <text evidence="7">Endonuclease IV plays a role in DNA repair. It cleaves phosphodiester bonds at apurinic or apyrimidinic (AP) sites, generating a 3'-hydroxyl group and a 5'-terminal sugar phosphate.</text>
</comment>
<keyword evidence="4 7" id="KW-0378">Hydrolase</keyword>
<dbReference type="Proteomes" id="UP000269198">
    <property type="component" value="Unassembled WGS sequence"/>
</dbReference>
<dbReference type="RefSeq" id="WP_123201035.1">
    <property type="nucleotide sequence ID" value="NZ_RJMB01000008.1"/>
</dbReference>
<feature type="binding site" evidence="7">
    <location>
        <position position="146"/>
    </location>
    <ligand>
        <name>Zn(2+)</name>
        <dbReference type="ChEBI" id="CHEBI:29105"/>
        <label>1</label>
    </ligand>
</feature>
<comment type="catalytic activity">
    <reaction evidence="7">
        <text>Endonucleolytic cleavage to 5'-phosphooligonucleotide end-products.</text>
        <dbReference type="EC" id="3.1.21.2"/>
    </reaction>
</comment>
<dbReference type="OrthoDB" id="9805666at2"/>
<feature type="binding site" evidence="7">
    <location>
        <position position="217"/>
    </location>
    <ligand>
        <name>Zn(2+)</name>
        <dbReference type="ChEBI" id="CHEBI:29105"/>
        <label>2</label>
    </ligand>
</feature>
<dbReference type="GO" id="GO:0003677">
    <property type="term" value="F:DNA binding"/>
    <property type="evidence" value="ECO:0007669"/>
    <property type="project" value="InterPro"/>
</dbReference>
<protein>
    <recommendedName>
        <fullName evidence="7">Probable endonuclease 4</fullName>
        <ecNumber evidence="7">3.1.21.2</ecNumber>
    </recommendedName>
    <alternativeName>
        <fullName evidence="7">Endodeoxyribonuclease IV</fullName>
    </alternativeName>
    <alternativeName>
        <fullName evidence="7">Endonuclease IV</fullName>
    </alternativeName>
</protein>
<keyword evidence="7" id="KW-0255">Endonuclease</keyword>
<evidence type="ECO:0000256" key="8">
    <source>
        <dbReference type="SAM" id="MobiDB-lite"/>
    </source>
</evidence>
<feature type="region of interest" description="Disordered" evidence="8">
    <location>
        <begin position="261"/>
        <end position="284"/>
    </location>
</feature>
<reference evidence="10 11" key="1">
    <citation type="submission" date="2018-11" db="EMBL/GenBank/DDBJ databases">
        <title>The genome draft of YIM 96095.</title>
        <authorList>
            <person name="Tang S.-K."/>
            <person name="Chunyu W.-X."/>
            <person name="Feng Y.-Z."/>
        </authorList>
    </citation>
    <scope>NUCLEOTIDE SEQUENCE [LARGE SCALE GENOMIC DNA]</scope>
    <source>
        <strain evidence="10 11">YIM 96095</strain>
    </source>
</reference>
<dbReference type="InterPro" id="IPR036237">
    <property type="entry name" value="Xyl_isomerase-like_sf"/>
</dbReference>
<dbReference type="GO" id="GO:0008833">
    <property type="term" value="F:deoxyribonuclease IV (phage-T4-induced) activity"/>
    <property type="evidence" value="ECO:0007669"/>
    <property type="project" value="UniProtKB-UniRule"/>
</dbReference>
<dbReference type="PROSITE" id="PS51432">
    <property type="entry name" value="AP_NUCLEASE_F2_4"/>
    <property type="match status" value="1"/>
</dbReference>
<dbReference type="EMBL" id="RJMB01000008">
    <property type="protein sequence ID" value="RNL84986.1"/>
    <property type="molecule type" value="Genomic_DNA"/>
</dbReference>
<dbReference type="InterPro" id="IPR001719">
    <property type="entry name" value="AP_endonuc_2"/>
</dbReference>
<dbReference type="Gene3D" id="3.20.20.150">
    <property type="entry name" value="Divalent-metal-dependent TIM barrel enzymes"/>
    <property type="match status" value="1"/>
</dbReference>
<dbReference type="SMART" id="SM00518">
    <property type="entry name" value="AP2Ec"/>
    <property type="match status" value="1"/>
</dbReference>
<evidence type="ECO:0000256" key="6">
    <source>
        <dbReference type="ARBA" id="ARBA00023204"/>
    </source>
</evidence>
<dbReference type="NCBIfam" id="TIGR00587">
    <property type="entry name" value="nfo"/>
    <property type="match status" value="1"/>
</dbReference>
<feature type="compositionally biased region" description="Basic and acidic residues" evidence="8">
    <location>
        <begin position="270"/>
        <end position="284"/>
    </location>
</feature>
<feature type="binding site" evidence="7">
    <location>
        <position position="183"/>
    </location>
    <ligand>
        <name>Zn(2+)</name>
        <dbReference type="ChEBI" id="CHEBI:29105"/>
        <label>3</label>
    </ligand>
</feature>